<sequence length="66" mass="7501">MWDGDQWGPIEAYRKGIQLRLTVLDLAVTLKLCDTHAKTLVEAAWTPALTLLGEWGWRPSGPRKRI</sequence>
<name>A0A8J3XUH2_9ACTN</name>
<dbReference type="Proteomes" id="UP000605992">
    <property type="component" value="Unassembled WGS sequence"/>
</dbReference>
<protein>
    <submittedName>
        <fullName evidence="1">Uncharacterized protein</fullName>
    </submittedName>
</protein>
<keyword evidence="2" id="KW-1185">Reference proteome</keyword>
<comment type="caution">
    <text evidence="1">The sequence shown here is derived from an EMBL/GenBank/DDBJ whole genome shotgun (WGS) entry which is preliminary data.</text>
</comment>
<evidence type="ECO:0000313" key="1">
    <source>
        <dbReference type="EMBL" id="GII52641.1"/>
    </source>
</evidence>
<dbReference type="AlphaFoldDB" id="A0A8J3XUH2"/>
<proteinExistence type="predicted"/>
<accession>A0A8J3XUH2</accession>
<evidence type="ECO:0000313" key="2">
    <source>
        <dbReference type="Proteomes" id="UP000605992"/>
    </source>
</evidence>
<gene>
    <name evidence="1" type="ORF">Pth03_10300</name>
</gene>
<reference evidence="1" key="1">
    <citation type="submission" date="2021-01" db="EMBL/GenBank/DDBJ databases">
        <title>Whole genome shotgun sequence of Planotetraspora thailandica NBRC 104271.</title>
        <authorList>
            <person name="Komaki H."/>
            <person name="Tamura T."/>
        </authorList>
    </citation>
    <scope>NUCLEOTIDE SEQUENCE</scope>
    <source>
        <strain evidence="1">NBRC 104271</strain>
    </source>
</reference>
<organism evidence="1 2">
    <name type="scientific">Planotetraspora thailandica</name>
    <dbReference type="NCBI Taxonomy" id="487172"/>
    <lineage>
        <taxon>Bacteria</taxon>
        <taxon>Bacillati</taxon>
        <taxon>Actinomycetota</taxon>
        <taxon>Actinomycetes</taxon>
        <taxon>Streptosporangiales</taxon>
        <taxon>Streptosporangiaceae</taxon>
        <taxon>Planotetraspora</taxon>
    </lineage>
</organism>
<dbReference type="EMBL" id="BOOR01000006">
    <property type="protein sequence ID" value="GII52641.1"/>
    <property type="molecule type" value="Genomic_DNA"/>
</dbReference>